<feature type="non-terminal residue" evidence="1">
    <location>
        <position position="1"/>
    </location>
</feature>
<name>X1BPS7_9ZZZZ</name>
<evidence type="ECO:0008006" key="2">
    <source>
        <dbReference type="Google" id="ProtNLM"/>
    </source>
</evidence>
<dbReference type="EMBL" id="BART01012846">
    <property type="protein sequence ID" value="GAG86073.1"/>
    <property type="molecule type" value="Genomic_DNA"/>
</dbReference>
<proteinExistence type="predicted"/>
<protein>
    <recommendedName>
        <fullName evidence="2">Calcineurin-like phosphoesterase domain-containing protein</fullName>
    </recommendedName>
</protein>
<gene>
    <name evidence="1" type="ORF">S01H4_26582</name>
</gene>
<evidence type="ECO:0000313" key="1">
    <source>
        <dbReference type="EMBL" id="GAG86073.1"/>
    </source>
</evidence>
<comment type="caution">
    <text evidence="1">The sequence shown here is derived from an EMBL/GenBank/DDBJ whole genome shotgun (WGS) entry which is preliminary data.</text>
</comment>
<sequence>HPTGGIPYGRSYRLQKLIEGAIGDFIVRIRAKQLTPESLPQFYCSGHLHIALWMPYLGFHTYMVPCFQGQTIYLRDKGHHPQVGFFIIKVLFDDDGNVNKLSHDYYDFTSQIKENDY</sequence>
<dbReference type="AlphaFoldDB" id="X1BPS7"/>
<reference evidence="1" key="1">
    <citation type="journal article" date="2014" name="Front. Microbiol.">
        <title>High frequency of phylogenetically diverse reductive dehalogenase-homologous genes in deep subseafloor sedimentary metagenomes.</title>
        <authorList>
            <person name="Kawai M."/>
            <person name="Futagami T."/>
            <person name="Toyoda A."/>
            <person name="Takaki Y."/>
            <person name="Nishi S."/>
            <person name="Hori S."/>
            <person name="Arai W."/>
            <person name="Tsubouchi T."/>
            <person name="Morono Y."/>
            <person name="Uchiyama I."/>
            <person name="Ito T."/>
            <person name="Fujiyama A."/>
            <person name="Inagaki F."/>
            <person name="Takami H."/>
        </authorList>
    </citation>
    <scope>NUCLEOTIDE SEQUENCE</scope>
    <source>
        <strain evidence="1">Expedition CK06-06</strain>
    </source>
</reference>
<accession>X1BPS7</accession>
<organism evidence="1">
    <name type="scientific">marine sediment metagenome</name>
    <dbReference type="NCBI Taxonomy" id="412755"/>
    <lineage>
        <taxon>unclassified sequences</taxon>
        <taxon>metagenomes</taxon>
        <taxon>ecological metagenomes</taxon>
    </lineage>
</organism>